<sequence>MSSIVHSQAADIPYNMTSTTFDLPGYRIVASLGVVRGVVVRSRSLLGTIGAGVQTLFGGNISLFTELAERTRQQAFDTMLVQAETAGGDAVIGIRYDATEVMQGVTEVICYGTAVRVEELPR</sequence>
<protein>
    <recommendedName>
        <fullName evidence="2">UPF0145 protein rosag_22930</fullName>
    </recommendedName>
</protein>
<dbReference type="EMBL" id="BRXS01000003">
    <property type="protein sequence ID" value="GLC25780.1"/>
    <property type="molecule type" value="Genomic_DNA"/>
</dbReference>
<name>A0AA37V185_9BACT</name>
<dbReference type="PANTHER" id="PTHR34068:SF2">
    <property type="entry name" value="UPF0145 PROTEIN SCO3412"/>
    <property type="match status" value="1"/>
</dbReference>
<evidence type="ECO:0000313" key="4">
    <source>
        <dbReference type="Proteomes" id="UP001161325"/>
    </source>
</evidence>
<evidence type="ECO:0000256" key="1">
    <source>
        <dbReference type="ARBA" id="ARBA00010751"/>
    </source>
</evidence>
<dbReference type="Gene3D" id="3.30.110.70">
    <property type="entry name" value="Hypothetical protein apc22750. Chain B"/>
    <property type="match status" value="1"/>
</dbReference>
<accession>A0AA37V185</accession>
<organism evidence="3 4">
    <name type="scientific">Roseisolibacter agri</name>
    <dbReference type="NCBI Taxonomy" id="2014610"/>
    <lineage>
        <taxon>Bacteria</taxon>
        <taxon>Pseudomonadati</taxon>
        <taxon>Gemmatimonadota</taxon>
        <taxon>Gemmatimonadia</taxon>
        <taxon>Gemmatimonadales</taxon>
        <taxon>Gemmatimonadaceae</taxon>
        <taxon>Roseisolibacter</taxon>
    </lineage>
</organism>
<dbReference type="AlphaFoldDB" id="A0AA37V185"/>
<evidence type="ECO:0000256" key="2">
    <source>
        <dbReference type="HAMAP-Rule" id="MF_00338"/>
    </source>
</evidence>
<reference evidence="3" key="1">
    <citation type="submission" date="2022-08" db="EMBL/GenBank/DDBJ databases">
        <title>Draft genome sequencing of Roseisolibacter agri AW1220.</title>
        <authorList>
            <person name="Tobiishi Y."/>
            <person name="Tonouchi A."/>
        </authorList>
    </citation>
    <scope>NUCLEOTIDE SEQUENCE</scope>
    <source>
        <strain evidence="3">AW1220</strain>
    </source>
</reference>
<gene>
    <name evidence="3" type="ORF">rosag_22930</name>
</gene>
<dbReference type="HAMAP" id="MF_00338">
    <property type="entry name" value="UPF0145"/>
    <property type="match status" value="1"/>
</dbReference>
<dbReference type="SUPFAM" id="SSF117782">
    <property type="entry name" value="YbjQ-like"/>
    <property type="match status" value="1"/>
</dbReference>
<dbReference type="RefSeq" id="WP_284350240.1">
    <property type="nucleotide sequence ID" value="NZ_BRXS01000003.1"/>
</dbReference>
<dbReference type="InterPro" id="IPR002765">
    <property type="entry name" value="UPF0145_YbjQ-like"/>
</dbReference>
<comment type="caution">
    <text evidence="3">The sequence shown here is derived from an EMBL/GenBank/DDBJ whole genome shotgun (WGS) entry which is preliminary data.</text>
</comment>
<dbReference type="Pfam" id="PF01906">
    <property type="entry name" value="YbjQ_1"/>
    <property type="match status" value="1"/>
</dbReference>
<dbReference type="PANTHER" id="PTHR34068">
    <property type="entry name" value="UPF0145 PROTEIN YBJQ"/>
    <property type="match status" value="1"/>
</dbReference>
<evidence type="ECO:0000313" key="3">
    <source>
        <dbReference type="EMBL" id="GLC25780.1"/>
    </source>
</evidence>
<keyword evidence="4" id="KW-1185">Reference proteome</keyword>
<proteinExistence type="inferred from homology"/>
<comment type="similarity">
    <text evidence="1 2">Belongs to the UPF0145 family.</text>
</comment>
<dbReference type="InterPro" id="IPR035439">
    <property type="entry name" value="UPF0145_dom_sf"/>
</dbReference>
<dbReference type="Proteomes" id="UP001161325">
    <property type="component" value="Unassembled WGS sequence"/>
</dbReference>